<dbReference type="Pfam" id="PF19054">
    <property type="entry name" value="DUF5753"/>
    <property type="match status" value="1"/>
</dbReference>
<gene>
    <name evidence="2" type="ORF">NCTC10797_04539</name>
</gene>
<dbReference type="GO" id="GO:0003677">
    <property type="term" value="F:DNA binding"/>
    <property type="evidence" value="ECO:0007669"/>
    <property type="project" value="InterPro"/>
</dbReference>
<dbReference type="Pfam" id="PF13560">
    <property type="entry name" value="HTH_31"/>
    <property type="match status" value="1"/>
</dbReference>
<name>A0A4U8W7U0_9NOCA</name>
<dbReference type="PROSITE" id="PS50943">
    <property type="entry name" value="HTH_CROC1"/>
    <property type="match status" value="1"/>
</dbReference>
<dbReference type="AlphaFoldDB" id="A0A4U8W7U0"/>
<reference evidence="2 3" key="1">
    <citation type="submission" date="2019-02" db="EMBL/GenBank/DDBJ databases">
        <authorList>
            <consortium name="Pathogen Informatics"/>
        </authorList>
    </citation>
    <scope>NUCLEOTIDE SEQUENCE [LARGE SCALE GENOMIC DNA]</scope>
    <source>
        <strain evidence="2 3">3012STDY6756504</strain>
    </source>
</reference>
<feature type="domain" description="HTH cro/C1-type" evidence="1">
    <location>
        <begin position="20"/>
        <end position="79"/>
    </location>
</feature>
<proteinExistence type="predicted"/>
<evidence type="ECO:0000313" key="3">
    <source>
        <dbReference type="Proteomes" id="UP000290439"/>
    </source>
</evidence>
<evidence type="ECO:0000259" key="1">
    <source>
        <dbReference type="PROSITE" id="PS50943"/>
    </source>
</evidence>
<dbReference type="Proteomes" id="UP000290439">
    <property type="component" value="Chromosome"/>
</dbReference>
<dbReference type="InterPro" id="IPR001387">
    <property type="entry name" value="Cro/C1-type_HTH"/>
</dbReference>
<dbReference type="CDD" id="cd00093">
    <property type="entry name" value="HTH_XRE"/>
    <property type="match status" value="1"/>
</dbReference>
<dbReference type="InterPro" id="IPR043917">
    <property type="entry name" value="DUF5753"/>
</dbReference>
<dbReference type="SMART" id="SM00530">
    <property type="entry name" value="HTH_XRE"/>
    <property type="match status" value="1"/>
</dbReference>
<accession>A0A4U8W7U0</accession>
<organism evidence="2 3">
    <name type="scientific">Nocardia cyriacigeorgica</name>
    <dbReference type="NCBI Taxonomy" id="135487"/>
    <lineage>
        <taxon>Bacteria</taxon>
        <taxon>Bacillati</taxon>
        <taxon>Actinomycetota</taxon>
        <taxon>Actinomycetes</taxon>
        <taxon>Mycobacteriales</taxon>
        <taxon>Nocardiaceae</taxon>
        <taxon>Nocardia</taxon>
    </lineage>
</organism>
<protein>
    <recommendedName>
        <fullName evidence="1">HTH cro/C1-type domain-containing protein</fullName>
    </recommendedName>
</protein>
<dbReference type="Gene3D" id="1.10.260.40">
    <property type="entry name" value="lambda repressor-like DNA-binding domains"/>
    <property type="match status" value="1"/>
</dbReference>
<dbReference type="EMBL" id="LR215973">
    <property type="protein sequence ID" value="VFB00735.1"/>
    <property type="molecule type" value="Genomic_DNA"/>
</dbReference>
<sequence length="286" mass="31995">MTTSPSSSAQDARRALGLRLRGLRTGAGLTIRELAAELSGGRHHTRISKIENGHQLPTARDIAEWCRVTGAAGEEPDLLATLSAVDSAYVEHRRESRAGMKRVLGAHTPQRYRATKVFRIYEHNVIPGLFQTADYARAMLEFWVRFLNTPNDIDEAVSIRMERQQIVQRGGRRFVVVLEEQALRTWFGSADVQAGQLGRLLEVMALPQVSLGIIPLMRERGGVGSTGFWIFDDELVALETPSASIQVTQPAEINLYARMFEELKRSALYGREARQLIVSVLDELDR</sequence>
<dbReference type="SUPFAM" id="SSF47413">
    <property type="entry name" value="lambda repressor-like DNA-binding domains"/>
    <property type="match status" value="1"/>
</dbReference>
<dbReference type="InterPro" id="IPR010982">
    <property type="entry name" value="Lambda_DNA-bd_dom_sf"/>
</dbReference>
<dbReference type="RefSeq" id="WP_130918496.1">
    <property type="nucleotide sequence ID" value="NZ_JARWNS010000167.1"/>
</dbReference>
<evidence type="ECO:0000313" key="2">
    <source>
        <dbReference type="EMBL" id="VFB00735.1"/>
    </source>
</evidence>